<evidence type="ECO:0008006" key="3">
    <source>
        <dbReference type="Google" id="ProtNLM"/>
    </source>
</evidence>
<evidence type="ECO:0000313" key="1">
    <source>
        <dbReference type="EMBL" id="KAE9394171.1"/>
    </source>
</evidence>
<dbReference type="AlphaFoldDB" id="A0A6A4H7W7"/>
<dbReference type="InterPro" id="IPR001680">
    <property type="entry name" value="WD40_rpt"/>
</dbReference>
<dbReference type="Gene3D" id="2.130.10.10">
    <property type="entry name" value="YVTN repeat-like/Quinoprotein amine dehydrogenase"/>
    <property type="match status" value="1"/>
</dbReference>
<accession>A0A6A4H7W7</accession>
<keyword evidence="2" id="KW-1185">Reference proteome</keyword>
<evidence type="ECO:0000313" key="2">
    <source>
        <dbReference type="Proteomes" id="UP000799118"/>
    </source>
</evidence>
<dbReference type="SMART" id="SM00320">
    <property type="entry name" value="WD40"/>
    <property type="match status" value="1"/>
</dbReference>
<name>A0A6A4H7W7_9AGAR</name>
<proteinExistence type="predicted"/>
<organism evidence="1 2">
    <name type="scientific">Gymnopus androsaceus JB14</name>
    <dbReference type="NCBI Taxonomy" id="1447944"/>
    <lineage>
        <taxon>Eukaryota</taxon>
        <taxon>Fungi</taxon>
        <taxon>Dikarya</taxon>
        <taxon>Basidiomycota</taxon>
        <taxon>Agaricomycotina</taxon>
        <taxon>Agaricomycetes</taxon>
        <taxon>Agaricomycetidae</taxon>
        <taxon>Agaricales</taxon>
        <taxon>Marasmiineae</taxon>
        <taxon>Omphalotaceae</taxon>
        <taxon>Gymnopus</taxon>
    </lineage>
</organism>
<gene>
    <name evidence="1" type="ORF">BT96DRAFT_998718</name>
</gene>
<protein>
    <recommendedName>
        <fullName evidence="3">WD40 repeat-like protein</fullName>
    </recommendedName>
</protein>
<reference evidence="1" key="1">
    <citation type="journal article" date="2019" name="Environ. Microbiol.">
        <title>Fungal ecological strategies reflected in gene transcription - a case study of two litter decomposers.</title>
        <authorList>
            <person name="Barbi F."/>
            <person name="Kohler A."/>
            <person name="Barry K."/>
            <person name="Baskaran P."/>
            <person name="Daum C."/>
            <person name="Fauchery L."/>
            <person name="Ihrmark K."/>
            <person name="Kuo A."/>
            <person name="LaButti K."/>
            <person name="Lipzen A."/>
            <person name="Morin E."/>
            <person name="Grigoriev I.V."/>
            <person name="Henrissat B."/>
            <person name="Lindahl B."/>
            <person name="Martin F."/>
        </authorList>
    </citation>
    <scope>NUCLEOTIDE SEQUENCE</scope>
    <source>
        <strain evidence="1">JB14</strain>
    </source>
</reference>
<dbReference type="InterPro" id="IPR015943">
    <property type="entry name" value="WD40/YVTN_repeat-like_dom_sf"/>
</dbReference>
<dbReference type="OrthoDB" id="2654453at2759"/>
<dbReference type="Proteomes" id="UP000799118">
    <property type="component" value="Unassembled WGS sequence"/>
</dbReference>
<dbReference type="EMBL" id="ML769555">
    <property type="protein sequence ID" value="KAE9394171.1"/>
    <property type="molecule type" value="Genomic_DNA"/>
</dbReference>
<sequence>MKLTPLQLTSEQKKYALRTLLEGQDGAVACVAAHPLGMHIATGGDDGTRIWHLASSTLLSFLIGAGEHGTTTAIAWIIRPDDTDNSLAFVEKMTGYFTEVFCNRGQDGQDVSGLAHDPNSVIHQFIVNASMMPHIVKSVAVPQHWPQAVAFRHTGVRGLEIWNFGRDDGIIHVLSNNGKILQLRTTGSVIGHAMINTKDNVTQGDISDTIHIGFKDCVQSVTTVEVAGVPLVVIG</sequence>
<dbReference type="SUPFAM" id="SSF69322">
    <property type="entry name" value="Tricorn protease domain 2"/>
    <property type="match status" value="1"/>
</dbReference>